<evidence type="ECO:0000313" key="2">
    <source>
        <dbReference type="Proteomes" id="UP000789508"/>
    </source>
</evidence>
<name>A0A9N9F505_9GLOM</name>
<proteinExistence type="predicted"/>
<accession>A0A9N9F505</accession>
<sequence length="129" mass="14897">GPLNRRGHIIMRTFLKIKSLVGLTADSYIDLHRFDEESADISNEATRREFISSILYDVAACYDGEIKVKREDINQGVSQNAIQLQDSSQRNEKKRTYNEVLREVEFGTGFSNLLKIIPNILYAHVIRFY</sequence>
<dbReference type="EMBL" id="CAJVPS010000831">
    <property type="protein sequence ID" value="CAG8511009.1"/>
    <property type="molecule type" value="Genomic_DNA"/>
</dbReference>
<evidence type="ECO:0000313" key="1">
    <source>
        <dbReference type="EMBL" id="CAG8511009.1"/>
    </source>
</evidence>
<gene>
    <name evidence="1" type="ORF">ALEPTO_LOCUS3975</name>
</gene>
<keyword evidence="2" id="KW-1185">Reference proteome</keyword>
<feature type="non-terminal residue" evidence="1">
    <location>
        <position position="1"/>
    </location>
</feature>
<reference evidence="1" key="1">
    <citation type="submission" date="2021-06" db="EMBL/GenBank/DDBJ databases">
        <authorList>
            <person name="Kallberg Y."/>
            <person name="Tangrot J."/>
            <person name="Rosling A."/>
        </authorList>
    </citation>
    <scope>NUCLEOTIDE SEQUENCE</scope>
    <source>
        <strain evidence="1">FL130A</strain>
    </source>
</reference>
<organism evidence="1 2">
    <name type="scientific">Ambispora leptoticha</name>
    <dbReference type="NCBI Taxonomy" id="144679"/>
    <lineage>
        <taxon>Eukaryota</taxon>
        <taxon>Fungi</taxon>
        <taxon>Fungi incertae sedis</taxon>
        <taxon>Mucoromycota</taxon>
        <taxon>Glomeromycotina</taxon>
        <taxon>Glomeromycetes</taxon>
        <taxon>Archaeosporales</taxon>
        <taxon>Ambisporaceae</taxon>
        <taxon>Ambispora</taxon>
    </lineage>
</organism>
<dbReference type="OrthoDB" id="2334883at2759"/>
<dbReference type="Proteomes" id="UP000789508">
    <property type="component" value="Unassembled WGS sequence"/>
</dbReference>
<comment type="caution">
    <text evidence="1">The sequence shown here is derived from an EMBL/GenBank/DDBJ whole genome shotgun (WGS) entry which is preliminary data.</text>
</comment>
<dbReference type="AlphaFoldDB" id="A0A9N9F505"/>
<protein>
    <submittedName>
        <fullName evidence="1">8006_t:CDS:1</fullName>
    </submittedName>
</protein>